<feature type="domain" description="Group II intron maturase-specific" evidence="1">
    <location>
        <begin position="3"/>
        <end position="44"/>
    </location>
</feature>
<evidence type="ECO:0000313" key="3">
    <source>
        <dbReference type="Proteomes" id="UP000468531"/>
    </source>
</evidence>
<dbReference type="Pfam" id="PF08388">
    <property type="entry name" value="GIIM"/>
    <property type="match status" value="1"/>
</dbReference>
<protein>
    <recommendedName>
        <fullName evidence="1">Group II intron maturase-specific domain-containing protein</fullName>
    </recommendedName>
</protein>
<comment type="caution">
    <text evidence="2">The sequence shown here is derived from an EMBL/GenBank/DDBJ whole genome shotgun (WGS) entry which is preliminary data.</text>
</comment>
<keyword evidence="3" id="KW-1185">Reference proteome</keyword>
<name>A0A6P1BW11_9BRAD</name>
<sequence length="47" mass="5939">MELPPVLRGWMQYYGRYGRSEMHNLYRYVDESLNRWARRKYKRLKNG</sequence>
<dbReference type="AlphaFoldDB" id="A0A6P1BW11"/>
<accession>A0A6P1BW11</accession>
<evidence type="ECO:0000313" key="2">
    <source>
        <dbReference type="EMBL" id="NEV02727.1"/>
    </source>
</evidence>
<dbReference type="EMBL" id="VKHP01000417">
    <property type="protein sequence ID" value="NEV02727.1"/>
    <property type="molecule type" value="Genomic_DNA"/>
</dbReference>
<evidence type="ECO:0000259" key="1">
    <source>
        <dbReference type="Pfam" id="PF08388"/>
    </source>
</evidence>
<organism evidence="2 3">
    <name type="scientific">Bradyrhizobium uaiense</name>
    <dbReference type="NCBI Taxonomy" id="2594946"/>
    <lineage>
        <taxon>Bacteria</taxon>
        <taxon>Pseudomonadati</taxon>
        <taxon>Pseudomonadota</taxon>
        <taxon>Alphaproteobacteria</taxon>
        <taxon>Hyphomicrobiales</taxon>
        <taxon>Nitrobacteraceae</taxon>
        <taxon>Bradyrhizobium</taxon>
    </lineage>
</organism>
<dbReference type="RefSeq" id="WP_163163078.1">
    <property type="nucleotide sequence ID" value="NZ_VKHP01000417.1"/>
</dbReference>
<proteinExistence type="predicted"/>
<gene>
    <name evidence="2" type="ORF">FNJ47_45400</name>
</gene>
<reference evidence="2 3" key="1">
    <citation type="journal article" date="2020" name="Arch. Microbiol.">
        <title>Bradyrhizobium uaiense sp. nov., a new highly efficient cowpea symbiont.</title>
        <authorList>
            <person name="Cabral Michel D."/>
            <person name="Azarias Guimaraes A."/>
            <person name="Martins da Costa E."/>
            <person name="Soares de Carvalho T."/>
            <person name="Balsanelli E."/>
            <person name="Willems A."/>
            <person name="Maltempi de Souza E."/>
            <person name="de Souza Moreira F.M."/>
        </authorList>
    </citation>
    <scope>NUCLEOTIDE SEQUENCE [LARGE SCALE GENOMIC DNA]</scope>
    <source>
        <strain evidence="2 3">UFLA 03-164</strain>
    </source>
</reference>
<dbReference type="Proteomes" id="UP000468531">
    <property type="component" value="Unassembled WGS sequence"/>
</dbReference>
<dbReference type="InterPro" id="IPR013597">
    <property type="entry name" value="Mat_intron_G2"/>
</dbReference>